<sequence length="231" mass="25431">MQFSRDAIGPAAAVTQTNPRHVLHDERASKHAQSFGTTLFERKQLQTTHLNFDPICSRTLWGSRLPSSRAPRTFRTSRFAACYLLVINYDPDSLDNGVQSQPARSETFCHRLPLRIEAFTKRITLGLHCPVPLRSQDKRTFPPIPPSHASTTEFPSASGETFSASAHGSLLPPASPTPKTSQRAQPPQDPTILPVCGLPTRAMSAFWLPFSWRTPPAQPAFSQAPGPRDGP</sequence>
<gene>
    <name evidence="2" type="ORF">CCHR01_15597</name>
</gene>
<dbReference type="Proteomes" id="UP001243330">
    <property type="component" value="Unassembled WGS sequence"/>
</dbReference>
<proteinExistence type="predicted"/>
<keyword evidence="3" id="KW-1185">Reference proteome</keyword>
<protein>
    <submittedName>
        <fullName evidence="2">Uncharacterized protein</fullName>
    </submittedName>
</protein>
<comment type="caution">
    <text evidence="2">The sequence shown here is derived from an EMBL/GenBank/DDBJ whole genome shotgun (WGS) entry which is preliminary data.</text>
</comment>
<organism evidence="2 3">
    <name type="scientific">Colletotrichum chrysophilum</name>
    <dbReference type="NCBI Taxonomy" id="1836956"/>
    <lineage>
        <taxon>Eukaryota</taxon>
        <taxon>Fungi</taxon>
        <taxon>Dikarya</taxon>
        <taxon>Ascomycota</taxon>
        <taxon>Pezizomycotina</taxon>
        <taxon>Sordariomycetes</taxon>
        <taxon>Hypocreomycetidae</taxon>
        <taxon>Glomerellales</taxon>
        <taxon>Glomerellaceae</taxon>
        <taxon>Colletotrichum</taxon>
        <taxon>Colletotrichum gloeosporioides species complex</taxon>
    </lineage>
</organism>
<feature type="region of interest" description="Disordered" evidence="1">
    <location>
        <begin position="136"/>
        <end position="195"/>
    </location>
</feature>
<evidence type="ECO:0000313" key="3">
    <source>
        <dbReference type="Proteomes" id="UP001243330"/>
    </source>
</evidence>
<dbReference type="EMBL" id="JAQOWY010000457">
    <property type="protein sequence ID" value="KAK1841781.1"/>
    <property type="molecule type" value="Genomic_DNA"/>
</dbReference>
<evidence type="ECO:0000313" key="2">
    <source>
        <dbReference type="EMBL" id="KAK1841781.1"/>
    </source>
</evidence>
<dbReference type="AlphaFoldDB" id="A0AAD9A5C9"/>
<reference evidence="2" key="1">
    <citation type="submission" date="2023-01" db="EMBL/GenBank/DDBJ databases">
        <title>Colletotrichum chrysophilum M932 genome sequence.</title>
        <authorList>
            <person name="Baroncelli R."/>
        </authorList>
    </citation>
    <scope>NUCLEOTIDE SEQUENCE</scope>
    <source>
        <strain evidence="2">M932</strain>
    </source>
</reference>
<name>A0AAD9A5C9_9PEZI</name>
<evidence type="ECO:0000256" key="1">
    <source>
        <dbReference type="SAM" id="MobiDB-lite"/>
    </source>
</evidence>
<feature type="compositionally biased region" description="Polar residues" evidence="1">
    <location>
        <begin position="148"/>
        <end position="166"/>
    </location>
</feature>
<accession>A0AAD9A5C9</accession>